<evidence type="ECO:0000313" key="2">
    <source>
        <dbReference type="Proteomes" id="UP000259421"/>
    </source>
</evidence>
<proteinExistence type="predicted"/>
<keyword evidence="2" id="KW-1185">Reference proteome</keyword>
<reference evidence="1 2" key="2">
    <citation type="submission" date="2018-09" db="EMBL/GenBank/DDBJ databases">
        <title>Giant CbK-like Caulobacter bacteriophages have genetically divergent genomes.</title>
        <authorList>
            <person name="Wilson K."/>
            <person name="Ely B."/>
        </authorList>
    </citation>
    <scope>NUCLEOTIDE SEQUENCE [LARGE SCALE GENOMIC DNA]</scope>
</reference>
<accession>A0A385EEF1</accession>
<dbReference type="EMBL" id="MH588546">
    <property type="protein sequence ID" value="AXQ69138.1"/>
    <property type="molecule type" value="Genomic_DNA"/>
</dbReference>
<dbReference type="Proteomes" id="UP000259421">
    <property type="component" value="Segment"/>
</dbReference>
<sequence>MSKIISFQDVTNELGNRISLKVLLNDDATLTVVITGPDSESTNTLTPTEFKALAGVLRTALPSITF</sequence>
<gene>
    <name evidence="1" type="ORF">CcrBL9_gp114</name>
</gene>
<organism evidence="1 2">
    <name type="scientific">Caulobacter phage CcrBL9</name>
    <dbReference type="NCBI Taxonomy" id="2283270"/>
    <lineage>
        <taxon>Viruses</taxon>
        <taxon>Duplodnaviria</taxon>
        <taxon>Heunggongvirae</taxon>
        <taxon>Uroviricota</taxon>
        <taxon>Caudoviricetes</taxon>
        <taxon>Jeanschmidtviridae</taxon>
        <taxon>Bertelyvirus</taxon>
        <taxon>Bertelyvirus BL9</taxon>
    </lineage>
</organism>
<reference evidence="2" key="1">
    <citation type="submission" date="2018-07" db="EMBL/GenBank/DDBJ databases">
        <title>Giant CbK-like Caulobacter bacteriophages have genetically divergent genomes.</title>
        <authorList>
            <person name="Wilson K.M."/>
            <person name="Ely B."/>
        </authorList>
    </citation>
    <scope>NUCLEOTIDE SEQUENCE [LARGE SCALE GENOMIC DNA]</scope>
</reference>
<evidence type="ECO:0000313" key="1">
    <source>
        <dbReference type="EMBL" id="AXQ69138.1"/>
    </source>
</evidence>
<protein>
    <submittedName>
        <fullName evidence="1">Uncharacterized protein</fullName>
    </submittedName>
</protein>
<name>A0A385EEF1_9CAUD</name>